<sequence>MPLPRTPLPLPLALLAVALPALHTQEARGSEGDPPARFSPAALAERNTEVAGRSAIPQPGEGFPAPLAFETRAPVKIPFVAEGQVVPWEEAAGYVGGDRIVVQGTIVDTYQVNNGPCLLKFDAKDRDAFLIAAFLEGAPGLAAPPAELYRGKVVRVSGPVTPYKGNPQIVVSDPSQIEIVGVR</sequence>
<dbReference type="STRING" id="1142394.PSMK_17110"/>
<feature type="chain" id="PRO_5003629200" evidence="1">
    <location>
        <begin position="24"/>
        <end position="183"/>
    </location>
</feature>
<dbReference type="KEGG" id="phm:PSMK_17110"/>
<protein>
    <submittedName>
        <fullName evidence="2">Uncharacterized protein</fullName>
    </submittedName>
</protein>
<keyword evidence="3" id="KW-1185">Reference proteome</keyword>
<dbReference type="AlphaFoldDB" id="I0IF32"/>
<reference evidence="2 3" key="1">
    <citation type="submission" date="2012-02" db="EMBL/GenBank/DDBJ databases">
        <title>Complete genome sequence of Phycisphaera mikurensis NBRC 102666.</title>
        <authorList>
            <person name="Ankai A."/>
            <person name="Hosoyama A."/>
            <person name="Terui Y."/>
            <person name="Sekine M."/>
            <person name="Fukai R."/>
            <person name="Kato Y."/>
            <person name="Nakamura S."/>
            <person name="Yamada-Narita S."/>
            <person name="Kawakoshi A."/>
            <person name="Fukunaga Y."/>
            <person name="Yamazaki S."/>
            <person name="Fujita N."/>
        </authorList>
    </citation>
    <scope>NUCLEOTIDE SEQUENCE [LARGE SCALE GENOMIC DNA]</scope>
    <source>
        <strain evidence="3">NBRC 102666 / KCTC 22515 / FYK2301M01</strain>
    </source>
</reference>
<name>I0IF32_PHYMF</name>
<evidence type="ECO:0000256" key="1">
    <source>
        <dbReference type="SAM" id="SignalP"/>
    </source>
</evidence>
<gene>
    <name evidence="2" type="ordered locus">PSMK_17110</name>
</gene>
<dbReference type="eggNOG" id="COG4085">
    <property type="taxonomic scope" value="Bacteria"/>
</dbReference>
<dbReference type="RefSeq" id="WP_014437088.1">
    <property type="nucleotide sequence ID" value="NC_017080.1"/>
</dbReference>
<organism evidence="2 3">
    <name type="scientific">Phycisphaera mikurensis (strain NBRC 102666 / KCTC 22515 / FYK2301M01)</name>
    <dbReference type="NCBI Taxonomy" id="1142394"/>
    <lineage>
        <taxon>Bacteria</taxon>
        <taxon>Pseudomonadati</taxon>
        <taxon>Planctomycetota</taxon>
        <taxon>Phycisphaerae</taxon>
        <taxon>Phycisphaerales</taxon>
        <taxon>Phycisphaeraceae</taxon>
        <taxon>Phycisphaera</taxon>
    </lineage>
</organism>
<keyword evidence="1" id="KW-0732">Signal</keyword>
<evidence type="ECO:0000313" key="3">
    <source>
        <dbReference type="Proteomes" id="UP000007881"/>
    </source>
</evidence>
<feature type="signal peptide" evidence="1">
    <location>
        <begin position="1"/>
        <end position="23"/>
    </location>
</feature>
<accession>I0IF32</accession>
<dbReference type="Proteomes" id="UP000007881">
    <property type="component" value="Chromosome"/>
</dbReference>
<dbReference type="EMBL" id="AP012338">
    <property type="protein sequence ID" value="BAM03870.1"/>
    <property type="molecule type" value="Genomic_DNA"/>
</dbReference>
<dbReference type="CDD" id="cd03524">
    <property type="entry name" value="RPA2_OBF_family"/>
    <property type="match status" value="1"/>
</dbReference>
<dbReference type="HOGENOM" id="CLU_1473901_0_0_0"/>
<evidence type="ECO:0000313" key="2">
    <source>
        <dbReference type="EMBL" id="BAM03870.1"/>
    </source>
</evidence>
<proteinExistence type="predicted"/>